<dbReference type="Proteomes" id="UP000587527">
    <property type="component" value="Unassembled WGS sequence"/>
</dbReference>
<dbReference type="AlphaFoldDB" id="A0A841BL59"/>
<comment type="caution">
    <text evidence="1">The sequence shown here is derived from an EMBL/GenBank/DDBJ whole genome shotgun (WGS) entry which is preliminary data.</text>
</comment>
<name>A0A841BL59_9ACTN</name>
<dbReference type="RefSeq" id="WP_184832538.1">
    <property type="nucleotide sequence ID" value="NZ_JACHMN010000001.1"/>
</dbReference>
<proteinExistence type="predicted"/>
<evidence type="ECO:0000313" key="2">
    <source>
        <dbReference type="Proteomes" id="UP000587527"/>
    </source>
</evidence>
<dbReference type="EMBL" id="JACHMN010000001">
    <property type="protein sequence ID" value="MBB5867601.1"/>
    <property type="molecule type" value="Genomic_DNA"/>
</dbReference>
<protein>
    <submittedName>
        <fullName evidence="1">Uncharacterized protein</fullName>
    </submittedName>
</protein>
<reference evidence="1 2" key="1">
    <citation type="submission" date="2020-08" db="EMBL/GenBank/DDBJ databases">
        <title>Sequencing the genomes of 1000 actinobacteria strains.</title>
        <authorList>
            <person name="Klenk H.-P."/>
        </authorList>
    </citation>
    <scope>NUCLEOTIDE SEQUENCE [LARGE SCALE GENOMIC DNA]</scope>
    <source>
        <strain evidence="1 2">DSM 45362</strain>
    </source>
</reference>
<accession>A0A841BL59</accession>
<gene>
    <name evidence="1" type="ORF">F4553_000980</name>
</gene>
<sequence>MAVQPHRVTPRSGARPGRRAVVAPDLALLHGPTAGVVELPHRLFWQADRHVDLDNGNLLRWLYETVLREAITVQELQTWLDGPTLRSLWDELYVPAGVRVAWESRHPGLKAVPAAV</sequence>
<evidence type="ECO:0000313" key="1">
    <source>
        <dbReference type="EMBL" id="MBB5867601.1"/>
    </source>
</evidence>
<organism evidence="1 2">
    <name type="scientific">Allocatelliglobosispora scoriae</name>
    <dbReference type="NCBI Taxonomy" id="643052"/>
    <lineage>
        <taxon>Bacteria</taxon>
        <taxon>Bacillati</taxon>
        <taxon>Actinomycetota</taxon>
        <taxon>Actinomycetes</taxon>
        <taxon>Micromonosporales</taxon>
        <taxon>Micromonosporaceae</taxon>
        <taxon>Allocatelliglobosispora</taxon>
    </lineage>
</organism>
<keyword evidence="2" id="KW-1185">Reference proteome</keyword>